<accession>A0AAE1LNL7</accession>
<gene>
    <name evidence="2" type="ORF">KUF71_002605</name>
</gene>
<keyword evidence="3" id="KW-1185">Reference proteome</keyword>
<dbReference type="Proteomes" id="UP001219518">
    <property type="component" value="Unassembled WGS sequence"/>
</dbReference>
<proteinExistence type="predicted"/>
<dbReference type="EMBL" id="JAHWGI010001223">
    <property type="protein sequence ID" value="KAK3925219.1"/>
    <property type="molecule type" value="Genomic_DNA"/>
</dbReference>
<comment type="caution">
    <text evidence="2">The sequence shown here is derived from an EMBL/GenBank/DDBJ whole genome shotgun (WGS) entry which is preliminary data.</text>
</comment>
<reference evidence="2" key="1">
    <citation type="submission" date="2021-07" db="EMBL/GenBank/DDBJ databases">
        <authorList>
            <person name="Catto M.A."/>
            <person name="Jacobson A."/>
            <person name="Kennedy G."/>
            <person name="Labadie P."/>
            <person name="Hunt B.G."/>
            <person name="Srinivasan R."/>
        </authorList>
    </citation>
    <scope>NUCLEOTIDE SEQUENCE</scope>
    <source>
        <strain evidence="2">PL_HMW_Pooled</strain>
        <tissue evidence="2">Head</tissue>
    </source>
</reference>
<dbReference type="AlphaFoldDB" id="A0AAE1LNL7"/>
<sequence length="715" mass="79820">MFHSQIVKKNKTYNQCARLVGLAVQRRWFEAEKSTILLKNIVKKILNFHKVYTLLQKSKGVQSGGAYQKRLATLKREVGNLFDVSNGQQQLPATLPSNPDYKRDVVGQAARADASVTGTGLITARRKRSRATEASSTGIKLEGTDSSTDSDTDFVLDCNDNYASCFVKKEELATPISTSQVCGYLDKGGCSTRSAFRTVASVVAASKRPVKSARCSRSTIWRRRVQERIAKARKVRENFKLHKGKVLTAHWDGIKVAPLVGGSRRKLVERLPVQVTGIGVNQFLSSRVIASGSVEHTAAEVLRALEDWGCADDVVALCSDTPTGNTGYKNGAAGLIEKGLGRELLYMACRHHVLELIPKGLFDKLVEKSTSPDIGSLCKQLQEQWDGMNHAAFLPATQDPDCQEFLADRSADILAFVSEQLQKEHTRADYRQLLELSAIILGENPFKPKSIKFRPPIAVTSARFMGRIIYCLTIHMFALTGEFPIAKEKLDNIKKVNMFVLSSYLQPWYTAGRPASAPATDLRLLKNIVGYTQCPEVAEIASSVFKNHLWYLHRVCVCLAFFDEDIPAKEKKTMVDRLQVSPPVKVSPWKRHWLPAKQHLSSLKDASLSSFINKDTMDFFKILRIETSFLQEDPSTWPDNESYKQGMEKVQALQCVNDVAERGVALVKRFTKDSLTKSDDHFQDLLVAQSEILLEEKHSSASLTLAHYGNKIFMT</sequence>
<dbReference type="PANTHER" id="PTHR46113">
    <property type="entry name" value="SNAC DOMAIN-CONTAINING PROTEIN"/>
    <property type="match status" value="1"/>
</dbReference>
<evidence type="ECO:0000313" key="3">
    <source>
        <dbReference type="Proteomes" id="UP001219518"/>
    </source>
</evidence>
<protein>
    <submittedName>
        <fullName evidence="2">Zinc finger and BTB domain-containing protein 1</fullName>
    </submittedName>
</protein>
<name>A0AAE1LNL7_9NEOP</name>
<reference evidence="2" key="2">
    <citation type="journal article" date="2023" name="BMC Genomics">
        <title>Pest status, molecular evolution, and epigenetic factors derived from the genome assembly of Frankliniella fusca, a thysanopteran phytovirus vector.</title>
        <authorList>
            <person name="Catto M.A."/>
            <person name="Labadie P.E."/>
            <person name="Jacobson A.L."/>
            <person name="Kennedy G.G."/>
            <person name="Srinivasan R."/>
            <person name="Hunt B.G."/>
        </authorList>
    </citation>
    <scope>NUCLEOTIDE SEQUENCE</scope>
    <source>
        <strain evidence="2">PL_HMW_Pooled</strain>
    </source>
</reference>
<organism evidence="2 3">
    <name type="scientific">Frankliniella fusca</name>
    <dbReference type="NCBI Taxonomy" id="407009"/>
    <lineage>
        <taxon>Eukaryota</taxon>
        <taxon>Metazoa</taxon>
        <taxon>Ecdysozoa</taxon>
        <taxon>Arthropoda</taxon>
        <taxon>Hexapoda</taxon>
        <taxon>Insecta</taxon>
        <taxon>Pterygota</taxon>
        <taxon>Neoptera</taxon>
        <taxon>Paraneoptera</taxon>
        <taxon>Thysanoptera</taxon>
        <taxon>Terebrantia</taxon>
        <taxon>Thripoidea</taxon>
        <taxon>Thripidae</taxon>
        <taxon>Frankliniella</taxon>
    </lineage>
</organism>
<dbReference type="PANTHER" id="PTHR46113:SF1">
    <property type="entry name" value="PEPTIDASE M17 LEUCYL AMINOPEPTIDASE N-TERMINAL DOMAIN-CONTAINING PROTEIN"/>
    <property type="match status" value="1"/>
</dbReference>
<evidence type="ECO:0000313" key="2">
    <source>
        <dbReference type="EMBL" id="KAK3925219.1"/>
    </source>
</evidence>
<feature type="region of interest" description="Disordered" evidence="1">
    <location>
        <begin position="125"/>
        <end position="145"/>
    </location>
</feature>
<evidence type="ECO:0000256" key="1">
    <source>
        <dbReference type="SAM" id="MobiDB-lite"/>
    </source>
</evidence>